<dbReference type="EMBL" id="AP025184">
    <property type="protein sequence ID" value="BDB55119.1"/>
    <property type="molecule type" value="Genomic_DNA"/>
</dbReference>
<evidence type="ECO:0000256" key="1">
    <source>
        <dbReference type="SAM" id="Phobius"/>
    </source>
</evidence>
<evidence type="ECO:0000313" key="3">
    <source>
        <dbReference type="Proteomes" id="UP001319867"/>
    </source>
</evidence>
<keyword evidence="1" id="KW-1133">Transmembrane helix</keyword>
<keyword evidence="1" id="KW-0472">Membrane</keyword>
<gene>
    <name evidence="2" type="ORF">GENT5_14240</name>
</gene>
<reference evidence="2 3" key="1">
    <citation type="journal article" date="2022" name="Int. J. Syst. Evol. Microbiol.">
        <title>Flavobacterium ammonificans sp. nov. and Flavobacterium ammoniigenes sp. nov., ammonifying bacteria isolated from surface river water.</title>
        <authorList>
            <person name="Watanabe K."/>
            <person name="Kitamura T."/>
            <person name="Ogata Y."/>
            <person name="Shindo C."/>
            <person name="Suda W."/>
        </authorList>
    </citation>
    <scope>NUCLEOTIDE SEQUENCE [LARGE SCALE GENOMIC DNA]</scope>
    <source>
        <strain evidence="2 3">GENT5</strain>
    </source>
</reference>
<feature type="transmembrane region" description="Helical" evidence="1">
    <location>
        <begin position="25"/>
        <end position="48"/>
    </location>
</feature>
<keyword evidence="1" id="KW-0812">Transmembrane</keyword>
<evidence type="ECO:0000313" key="2">
    <source>
        <dbReference type="EMBL" id="BDB55119.1"/>
    </source>
</evidence>
<name>A0ABN6L416_9FLAO</name>
<reference evidence="2 3" key="2">
    <citation type="journal article" date="2022" name="Microorganisms">
        <title>Complete Genome Sequences of Two Flavobacterium ammonificans Strains and a Flavobacterium ammoniigenes Strain of Ammonifying Bacterioplankton Isolated from Surface River Water.</title>
        <authorList>
            <person name="Suda W."/>
            <person name="Ogata Y."/>
            <person name="Shindo C."/>
            <person name="Watanabe K."/>
        </authorList>
    </citation>
    <scope>NUCLEOTIDE SEQUENCE [LARGE SCALE GENOMIC DNA]</scope>
    <source>
        <strain evidence="2 3">GENT5</strain>
    </source>
</reference>
<protein>
    <submittedName>
        <fullName evidence="2">Uncharacterized protein</fullName>
    </submittedName>
</protein>
<dbReference type="Proteomes" id="UP001319867">
    <property type="component" value="Chromosome"/>
</dbReference>
<organism evidence="2 3">
    <name type="scientific">Flavobacterium ammoniigenes</name>
    <dbReference type="NCBI Taxonomy" id="1751095"/>
    <lineage>
        <taxon>Bacteria</taxon>
        <taxon>Pseudomonadati</taxon>
        <taxon>Bacteroidota</taxon>
        <taxon>Flavobacteriia</taxon>
        <taxon>Flavobacteriales</taxon>
        <taxon>Flavobacteriaceae</taxon>
        <taxon>Flavobacterium</taxon>
    </lineage>
</organism>
<accession>A0ABN6L416</accession>
<proteinExistence type="predicted"/>
<sequence length="63" mass="7371">MLSIIFIFYKMNKIPYFALHVPQKYFAILTLIYNIGIMLLSPALLILIRHFVIKKSISKNDSI</sequence>
<keyword evidence="3" id="KW-1185">Reference proteome</keyword>